<name>A0A9P7H4K0_9HYPO</name>
<evidence type="ECO:0000313" key="2">
    <source>
        <dbReference type="EMBL" id="KAG5662451.1"/>
    </source>
</evidence>
<gene>
    <name evidence="2" type="ORF">KAF25_004869</name>
</gene>
<comment type="caution">
    <text evidence="2">The sequence shown here is derived from an EMBL/GenBank/DDBJ whole genome shotgun (WGS) entry which is preliminary data.</text>
</comment>
<dbReference type="EMBL" id="JAGPUO010000005">
    <property type="protein sequence ID" value="KAG5662451.1"/>
    <property type="molecule type" value="Genomic_DNA"/>
</dbReference>
<feature type="compositionally biased region" description="Polar residues" evidence="1">
    <location>
        <begin position="118"/>
        <end position="132"/>
    </location>
</feature>
<evidence type="ECO:0000313" key="3">
    <source>
        <dbReference type="Proteomes" id="UP000782241"/>
    </source>
</evidence>
<feature type="region of interest" description="Disordered" evidence="1">
    <location>
        <begin position="110"/>
        <end position="132"/>
    </location>
</feature>
<feature type="compositionally biased region" description="Polar residues" evidence="1">
    <location>
        <begin position="467"/>
        <end position="478"/>
    </location>
</feature>
<proteinExistence type="predicted"/>
<accession>A0A9P7H4K0</accession>
<reference evidence="2" key="1">
    <citation type="submission" date="2021-04" db="EMBL/GenBank/DDBJ databases">
        <title>Draft genome of Fusarium avenaceum strain F156N33, isolated from an atmospheric sample in Virginia.</title>
        <authorList>
            <person name="Yang S."/>
            <person name="Vinatzer B.A."/>
            <person name="Coleman J."/>
        </authorList>
    </citation>
    <scope>NUCLEOTIDE SEQUENCE</scope>
    <source>
        <strain evidence="2">F156N33</strain>
    </source>
</reference>
<protein>
    <submittedName>
        <fullName evidence="2">Uncharacterized protein</fullName>
    </submittedName>
</protein>
<keyword evidence="3" id="KW-1185">Reference proteome</keyword>
<dbReference type="Proteomes" id="UP000782241">
    <property type="component" value="Unassembled WGS sequence"/>
</dbReference>
<sequence>MEANQEAWQLSVEQVVIHASSKAHPLLIVTQAELPTKTLTSLLPTSLSFRFLNAYCYFFFLHILPKLASPILNMTSTKRTADEMSGAENSDGRTSPRAYRRLEGFIDEDYSSEENTPDTHLSSPTVTGESETSTGINKFKELLFNGLPVNLMTADFKNYLFYTSNYRLEEAKQNGASLADIIVGEDCLLTWYGRTWDPIAESLHETIQNRLVNLDEAQKVGTLVREAILSKTNRKLDEAKALGLSLGDIRIGLNLLPVWGAAADEAVPFLCEGEEEDVEQDDMDEVEDETGFIEGDEIDYLEFTDDTLIDHGTVEITSHASIVEDIAFPDTSDSDSDSEPDYDMDSEGYFDDAISVDNLFDVEPHYPDSEDDEANIFRGAEVVDLSSHPAIVDLQIYMIEDEDEVRYLPEMELCIDGEAFEQLCGSEGAIDVEIEGSQLLCTGELFEEDEEMILDKAQDDSFVDLTESASEDQVSQENARPDEVAHGDSLVDLTNDTEEQNTEHEIIEDIFKETEDGFVW</sequence>
<evidence type="ECO:0000256" key="1">
    <source>
        <dbReference type="SAM" id="MobiDB-lite"/>
    </source>
</evidence>
<organism evidence="2 3">
    <name type="scientific">Fusarium avenaceum</name>
    <dbReference type="NCBI Taxonomy" id="40199"/>
    <lineage>
        <taxon>Eukaryota</taxon>
        <taxon>Fungi</taxon>
        <taxon>Dikarya</taxon>
        <taxon>Ascomycota</taxon>
        <taxon>Pezizomycotina</taxon>
        <taxon>Sordariomycetes</taxon>
        <taxon>Hypocreomycetidae</taxon>
        <taxon>Hypocreales</taxon>
        <taxon>Nectriaceae</taxon>
        <taxon>Fusarium</taxon>
        <taxon>Fusarium tricinctum species complex</taxon>
    </lineage>
</organism>
<feature type="region of interest" description="Disordered" evidence="1">
    <location>
        <begin position="467"/>
        <end position="488"/>
    </location>
</feature>
<dbReference type="AlphaFoldDB" id="A0A9P7H4K0"/>